<evidence type="ECO:0000313" key="2">
    <source>
        <dbReference type="EMBL" id="MBB6067996.1"/>
    </source>
</evidence>
<dbReference type="Proteomes" id="UP000584706">
    <property type="component" value="Unassembled WGS sequence"/>
</dbReference>
<dbReference type="InterPro" id="IPR036390">
    <property type="entry name" value="WH_DNA-bd_sf"/>
</dbReference>
<dbReference type="EMBL" id="JACHIQ010000003">
    <property type="protein sequence ID" value="MBB6067996.1"/>
    <property type="molecule type" value="Genomic_DNA"/>
</dbReference>
<dbReference type="CDD" id="cd00090">
    <property type="entry name" value="HTH_ARSR"/>
    <property type="match status" value="1"/>
</dbReference>
<protein>
    <submittedName>
        <fullName evidence="2">DNA-binding transcriptional ArsR family regulator</fullName>
    </submittedName>
</protein>
<accession>A0A7J9S0J4</accession>
<gene>
    <name evidence="2" type="ORF">HNP97_001509</name>
</gene>
<proteinExistence type="predicted"/>
<dbReference type="SUPFAM" id="SSF46785">
    <property type="entry name" value="Winged helix' DNA-binding domain"/>
    <property type="match status" value="1"/>
</dbReference>
<dbReference type="InterPro" id="IPR036388">
    <property type="entry name" value="WH-like_DNA-bd_sf"/>
</dbReference>
<keyword evidence="2" id="KW-0238">DNA-binding</keyword>
<dbReference type="Pfam" id="PF03551">
    <property type="entry name" value="PadR"/>
    <property type="match status" value="1"/>
</dbReference>
<dbReference type="InterPro" id="IPR005149">
    <property type="entry name" value="Tscrpt_reg_PadR_N"/>
</dbReference>
<feature type="domain" description="Transcription regulator PadR N-terminal" evidence="1">
    <location>
        <begin position="32"/>
        <end position="80"/>
    </location>
</feature>
<evidence type="ECO:0000259" key="1">
    <source>
        <dbReference type="Pfam" id="PF03551"/>
    </source>
</evidence>
<dbReference type="InterPro" id="IPR011991">
    <property type="entry name" value="ArsR-like_HTH"/>
</dbReference>
<dbReference type="RefSeq" id="WP_183547122.1">
    <property type="nucleotide sequence ID" value="NZ_JACHIQ010000003.1"/>
</dbReference>
<reference evidence="2 3" key="1">
    <citation type="submission" date="2020-08" db="EMBL/GenBank/DDBJ databases">
        <title>Genomic Encyclopedia of Type Strains, Phase IV (KMG-V): Genome sequencing to study the core and pangenomes of soil and plant-associated prokaryotes.</title>
        <authorList>
            <person name="Whitman W."/>
        </authorList>
    </citation>
    <scope>NUCLEOTIDE SEQUENCE [LARGE SCALE GENOMIC DNA]</scope>
    <source>
        <strain evidence="2 3">DSM 7078</strain>
    </source>
</reference>
<evidence type="ECO:0000313" key="3">
    <source>
        <dbReference type="Proteomes" id="UP000584706"/>
    </source>
</evidence>
<name>A0A7J9S0J4_METMI</name>
<dbReference type="Gene3D" id="1.10.10.10">
    <property type="entry name" value="Winged helix-like DNA-binding domain superfamily/Winged helix DNA-binding domain"/>
    <property type="match status" value="1"/>
</dbReference>
<dbReference type="AlphaFoldDB" id="A0A7J9S0J4"/>
<dbReference type="GO" id="GO:0003677">
    <property type="term" value="F:DNA binding"/>
    <property type="evidence" value="ECO:0007669"/>
    <property type="project" value="UniProtKB-KW"/>
</dbReference>
<sequence>MSVEKLLFKKHVKEILKLLNEKEEVYFSEMAEILGLPQGSAGRILKDLTDGKLVSKSRPESEDTIPKVYYRLTELGKKALLVYEITDEIELEILKK</sequence>
<comment type="caution">
    <text evidence="2">The sequence shown here is derived from an EMBL/GenBank/DDBJ whole genome shotgun (WGS) entry which is preliminary data.</text>
</comment>
<organism evidence="2 3">
    <name type="scientific">Methanococcus maripaludis</name>
    <name type="common">Methanococcus deltae</name>
    <dbReference type="NCBI Taxonomy" id="39152"/>
    <lineage>
        <taxon>Archaea</taxon>
        <taxon>Methanobacteriati</taxon>
        <taxon>Methanobacteriota</taxon>
        <taxon>Methanomada group</taxon>
        <taxon>Methanococci</taxon>
        <taxon>Methanococcales</taxon>
        <taxon>Methanococcaceae</taxon>
        <taxon>Methanococcus</taxon>
    </lineage>
</organism>